<dbReference type="InterPro" id="IPR005569">
    <property type="entry name" value="Arc_DNA-bd_dom"/>
</dbReference>
<dbReference type="RefSeq" id="WP_024154040.1">
    <property type="nucleotide sequence ID" value="NZ_MYVU01000012.1"/>
</dbReference>
<name>A0A402SRU3_SALER</name>
<dbReference type="EMBL" id="RSTW01000013">
    <property type="protein sequence ID" value="MIT45112.1"/>
    <property type="molecule type" value="Genomic_DNA"/>
</dbReference>
<dbReference type="GO" id="GO:0006355">
    <property type="term" value="P:regulation of DNA-templated transcription"/>
    <property type="evidence" value="ECO:0007669"/>
    <property type="project" value="InterPro"/>
</dbReference>
<evidence type="ECO:0000259" key="1">
    <source>
        <dbReference type="Pfam" id="PF03869"/>
    </source>
</evidence>
<accession>A0A402SRU3</accession>
<reference evidence="2" key="1">
    <citation type="submission" date="2018-07" db="EMBL/GenBank/DDBJ databases">
        <authorList>
            <consortium name="GenomeTrakr network: Whole genome sequencing for foodborne pathogen traceback"/>
        </authorList>
    </citation>
    <scope>NUCLEOTIDE SEQUENCE [LARGE SCALE GENOMIC DNA]</scope>
    <source>
        <strain evidence="2">CFSAN034452</strain>
    </source>
</reference>
<organism evidence="2">
    <name type="scientific">Salmonella enterica</name>
    <name type="common">Salmonella choleraesuis</name>
    <dbReference type="NCBI Taxonomy" id="28901"/>
    <lineage>
        <taxon>Bacteria</taxon>
        <taxon>Pseudomonadati</taxon>
        <taxon>Pseudomonadota</taxon>
        <taxon>Gammaproteobacteria</taxon>
        <taxon>Enterobacterales</taxon>
        <taxon>Enterobacteriaceae</taxon>
        <taxon>Salmonella</taxon>
    </lineage>
</organism>
<dbReference type="AlphaFoldDB" id="A0A402SRU3"/>
<gene>
    <name evidence="2" type="ORF">ATQ15_16485</name>
</gene>
<dbReference type="Gene3D" id="1.10.1220.10">
    <property type="entry name" value="Met repressor-like"/>
    <property type="match status" value="1"/>
</dbReference>
<keyword evidence="2" id="KW-0238">DNA-binding</keyword>
<dbReference type="InterPro" id="IPR013321">
    <property type="entry name" value="Arc_rbn_hlx_hlx"/>
</dbReference>
<evidence type="ECO:0000313" key="2">
    <source>
        <dbReference type="EMBL" id="MIT45112.1"/>
    </source>
</evidence>
<comment type="caution">
    <text evidence="2">The sequence shown here is derived from an EMBL/GenBank/DDBJ whole genome shotgun (WGS) entry which is preliminary data.</text>
</comment>
<sequence>MSREDPQMKIRLPAEMKEQLEKAAAENKRSMNAEVVHRLKESFETLIHRTYKDSDSTLSDNYLWKSFIEHYKPDDEYKKTVVSLFEQKFLLDKENERLYKLLLKHLSQRNKKEN</sequence>
<proteinExistence type="predicted"/>
<dbReference type="GO" id="GO:0043565">
    <property type="term" value="F:sequence-specific DNA binding"/>
    <property type="evidence" value="ECO:0007669"/>
    <property type="project" value="UniProtKB-ARBA"/>
</dbReference>
<dbReference type="InterPro" id="IPR010985">
    <property type="entry name" value="Ribbon_hlx_hlx"/>
</dbReference>
<feature type="domain" description="Arc-like DNA binding" evidence="1">
    <location>
        <begin position="2"/>
        <end position="44"/>
    </location>
</feature>
<dbReference type="Proteomes" id="UP000885418">
    <property type="component" value="Unassembled WGS sequence"/>
</dbReference>
<protein>
    <submittedName>
        <fullName evidence="2">Arc family DNA-binding protein</fullName>
    </submittedName>
</protein>
<dbReference type="SUPFAM" id="SSF47598">
    <property type="entry name" value="Ribbon-helix-helix"/>
    <property type="match status" value="1"/>
</dbReference>
<dbReference type="Pfam" id="PF03869">
    <property type="entry name" value="Arc"/>
    <property type="match status" value="1"/>
</dbReference>